<dbReference type="EMBL" id="CPYI01000007">
    <property type="protein sequence ID" value="CNE74865.1"/>
    <property type="molecule type" value="Genomic_DNA"/>
</dbReference>
<accession>A0A0T9LB54</accession>
<name>A0A0T9LB54_YERKR</name>
<sequence>MKIKTFENTATEFFYVLSMKIYVEAVSDTEESYSVFCDRAMNIPFMDSFFSEIISLIEKNFNHYVKRYGADEKLADVDFKVVKRALFESHTEALEINEH</sequence>
<protein>
    <submittedName>
        <fullName evidence="1">Uncharacterized protein</fullName>
    </submittedName>
</protein>
<dbReference type="AlphaFoldDB" id="A0A0T9LB54"/>
<gene>
    <name evidence="1" type="ORF">ERS008491_02170</name>
</gene>
<reference evidence="1 2" key="1">
    <citation type="submission" date="2015-03" db="EMBL/GenBank/DDBJ databases">
        <authorList>
            <person name="Murphy D."/>
        </authorList>
    </citation>
    <scope>NUCLEOTIDE SEQUENCE [LARGE SCALE GENOMIC DNA]</scope>
    <source>
        <strain evidence="1 2">FCF326</strain>
    </source>
</reference>
<evidence type="ECO:0000313" key="1">
    <source>
        <dbReference type="EMBL" id="CNE74865.1"/>
    </source>
</evidence>
<dbReference type="RefSeq" id="WP_050119484.1">
    <property type="nucleotide sequence ID" value="NZ_CAWMAB010000007.1"/>
</dbReference>
<dbReference type="Proteomes" id="UP000045824">
    <property type="component" value="Unassembled WGS sequence"/>
</dbReference>
<proteinExistence type="predicted"/>
<organism evidence="1 2">
    <name type="scientific">Yersinia kristensenii</name>
    <dbReference type="NCBI Taxonomy" id="28152"/>
    <lineage>
        <taxon>Bacteria</taxon>
        <taxon>Pseudomonadati</taxon>
        <taxon>Pseudomonadota</taxon>
        <taxon>Gammaproteobacteria</taxon>
        <taxon>Enterobacterales</taxon>
        <taxon>Yersiniaceae</taxon>
        <taxon>Yersinia</taxon>
    </lineage>
</organism>
<evidence type="ECO:0000313" key="2">
    <source>
        <dbReference type="Proteomes" id="UP000045824"/>
    </source>
</evidence>